<feature type="domain" description="Cytochrome c" evidence="5">
    <location>
        <begin position="221"/>
        <end position="298"/>
    </location>
</feature>
<feature type="domain" description="Cytochrome c" evidence="5">
    <location>
        <begin position="71"/>
        <end position="161"/>
    </location>
</feature>
<protein>
    <submittedName>
        <fullName evidence="6">C-type cytochrome</fullName>
    </submittedName>
</protein>
<proteinExistence type="predicted"/>
<evidence type="ECO:0000259" key="5">
    <source>
        <dbReference type="PROSITE" id="PS51007"/>
    </source>
</evidence>
<gene>
    <name evidence="6" type="ORF">JX001_04980</name>
</gene>
<dbReference type="RefSeq" id="WP_205682540.1">
    <property type="nucleotide sequence ID" value="NZ_CP070968.1"/>
</dbReference>
<dbReference type="Gene3D" id="1.10.760.10">
    <property type="entry name" value="Cytochrome c-like domain"/>
    <property type="match status" value="3"/>
</dbReference>
<evidence type="ECO:0000313" key="6">
    <source>
        <dbReference type="EMBL" id="QSF55160.1"/>
    </source>
</evidence>
<dbReference type="SUPFAM" id="SSF46626">
    <property type="entry name" value="Cytochrome c"/>
    <property type="match status" value="3"/>
</dbReference>
<dbReference type="Proteomes" id="UP000662957">
    <property type="component" value="Chromosome"/>
</dbReference>
<dbReference type="InterPro" id="IPR009056">
    <property type="entry name" value="Cyt_c-like_dom"/>
</dbReference>
<evidence type="ECO:0000313" key="7">
    <source>
        <dbReference type="Proteomes" id="UP000662957"/>
    </source>
</evidence>
<reference evidence="6 7" key="1">
    <citation type="submission" date="2021-02" db="EMBL/GenBank/DDBJ databases">
        <title>Brevundimonas sp. CS1 genome sequence.</title>
        <authorList>
            <person name="Lee K."/>
            <person name="Choi Y.-J."/>
            <person name="Son H.-R."/>
        </authorList>
    </citation>
    <scope>NUCLEOTIDE SEQUENCE [LARGE SCALE GENOMIC DNA]</scope>
    <source>
        <strain evidence="6 7">CS1</strain>
    </source>
</reference>
<dbReference type="PANTHER" id="PTHR33751:SF11">
    <property type="entry name" value="BLL4483 PROTEIN"/>
    <property type="match status" value="1"/>
</dbReference>
<evidence type="ECO:0000256" key="1">
    <source>
        <dbReference type="ARBA" id="ARBA00022617"/>
    </source>
</evidence>
<evidence type="ECO:0000256" key="4">
    <source>
        <dbReference type="PROSITE-ProRule" id="PRU00433"/>
    </source>
</evidence>
<accession>A0ABX7LQQ0</accession>
<dbReference type="InterPro" id="IPR036909">
    <property type="entry name" value="Cyt_c-like_dom_sf"/>
</dbReference>
<dbReference type="EMBL" id="CP070968">
    <property type="protein sequence ID" value="QSF55160.1"/>
    <property type="molecule type" value="Genomic_DNA"/>
</dbReference>
<name>A0ABX7LQQ0_9CAUL</name>
<dbReference type="InterPro" id="IPR050597">
    <property type="entry name" value="Cytochrome_c_Oxidase_Subunit"/>
</dbReference>
<dbReference type="Pfam" id="PF13442">
    <property type="entry name" value="Cytochrome_CBB3"/>
    <property type="match status" value="1"/>
</dbReference>
<dbReference type="PANTHER" id="PTHR33751">
    <property type="entry name" value="CBB3-TYPE CYTOCHROME C OXIDASE SUBUNIT FIXP"/>
    <property type="match status" value="1"/>
</dbReference>
<dbReference type="PROSITE" id="PS51007">
    <property type="entry name" value="CYTC"/>
    <property type="match status" value="3"/>
</dbReference>
<organism evidence="6 7">
    <name type="scientific">Brevundimonas fontaquae</name>
    <dbReference type="NCBI Taxonomy" id="2813778"/>
    <lineage>
        <taxon>Bacteria</taxon>
        <taxon>Pseudomonadati</taxon>
        <taxon>Pseudomonadota</taxon>
        <taxon>Alphaproteobacteria</taxon>
        <taxon>Caulobacterales</taxon>
        <taxon>Caulobacteraceae</taxon>
        <taxon>Brevundimonas</taxon>
    </lineage>
</organism>
<dbReference type="Pfam" id="PF00034">
    <property type="entry name" value="Cytochrom_C"/>
    <property type="match status" value="2"/>
</dbReference>
<evidence type="ECO:0000256" key="2">
    <source>
        <dbReference type="ARBA" id="ARBA00022723"/>
    </source>
</evidence>
<feature type="domain" description="Cytochrome c" evidence="5">
    <location>
        <begin position="309"/>
        <end position="399"/>
    </location>
</feature>
<keyword evidence="7" id="KW-1185">Reference proteome</keyword>
<keyword evidence="2 4" id="KW-0479">Metal-binding</keyword>
<sequence length="410" mass="43707">MIRKGPPDAPEPREPDEAFEPYEEFRRIPLPVYWIAIALAIWGAVTLWDNAQAVGVGREERAEQIEETPALALNSGAQVFEARCSTCHQPNAAGVRSAIPPLAGSRFVAADPAVIVQILLHGIDGPIDVGGKVFDGHMPSFASVLSDAELARVASHVRQTWGGDDQEITPAFVAAQRERFGGRGAWRGGEELARVVDPGLAPQPSVGPVRISSFDDPAVMRLVTQGQGEAWACASCHGAAGEGGANVPRLAGLPQGYIVKQLQDYVSGRRRNETMQTVAGALSDADRRGLARYYSALRTPSTAQPELGGDMARGEQLALHGDWSKNLPACFSCHGPSGFGVAPNFPSLAAQHPAYTASQLAAWVGGERDNSDVQLMNEVARNLSDADRRAVADYLATLPPVPAVSDNERR</sequence>
<evidence type="ECO:0000256" key="3">
    <source>
        <dbReference type="ARBA" id="ARBA00023004"/>
    </source>
</evidence>
<keyword evidence="3 4" id="KW-0408">Iron</keyword>
<keyword evidence="1 4" id="KW-0349">Heme</keyword>